<name>A0A917A1R7_9RHOB</name>
<reference evidence="2" key="1">
    <citation type="journal article" date="2019" name="Int. J. Syst. Evol. Microbiol.">
        <title>The Global Catalogue of Microorganisms (GCM) 10K type strain sequencing project: providing services to taxonomists for standard genome sequencing and annotation.</title>
        <authorList>
            <consortium name="The Broad Institute Genomics Platform"/>
            <consortium name="The Broad Institute Genome Sequencing Center for Infectious Disease"/>
            <person name="Wu L."/>
            <person name="Ma J."/>
        </authorList>
    </citation>
    <scope>NUCLEOTIDE SEQUENCE [LARGE SCALE GENOMIC DNA]</scope>
    <source>
        <strain evidence="2">CGMCC 1.12664</strain>
    </source>
</reference>
<proteinExistence type="predicted"/>
<accession>A0A917A1R7</accession>
<dbReference type="EMBL" id="BMFJ01000001">
    <property type="protein sequence ID" value="GGE21337.1"/>
    <property type="molecule type" value="Genomic_DNA"/>
</dbReference>
<dbReference type="Proteomes" id="UP000612855">
    <property type="component" value="Unassembled WGS sequence"/>
</dbReference>
<protein>
    <submittedName>
        <fullName evidence="1">Uncharacterized protein</fullName>
    </submittedName>
</protein>
<evidence type="ECO:0000313" key="1">
    <source>
        <dbReference type="EMBL" id="GGE21337.1"/>
    </source>
</evidence>
<dbReference type="RefSeq" id="WP_188476326.1">
    <property type="nucleotide sequence ID" value="NZ_BMFJ01000001.1"/>
</dbReference>
<comment type="caution">
    <text evidence="1">The sequence shown here is derived from an EMBL/GenBank/DDBJ whole genome shotgun (WGS) entry which is preliminary data.</text>
</comment>
<gene>
    <name evidence="1" type="ORF">GCM10011360_07440</name>
</gene>
<sequence length="135" mass="14072">MTEKLLMTTGSGLQGKQIAFVVHPDVSALPDRPGLYVLLGMSPQGRDRPLYFGFADSSILDQLPYDRGFAQAIRQGPVGFASAYLPSGDDPAALVAALAEAYDAPVNAAAAALADIEAAQSTIHAQAMARKIAAQ</sequence>
<evidence type="ECO:0000313" key="2">
    <source>
        <dbReference type="Proteomes" id="UP000612855"/>
    </source>
</evidence>
<dbReference type="AlphaFoldDB" id="A0A917A1R7"/>
<organism evidence="1 2">
    <name type="scientific">Primorskyibacter flagellatus</name>
    <dbReference type="NCBI Taxonomy" id="1387277"/>
    <lineage>
        <taxon>Bacteria</taxon>
        <taxon>Pseudomonadati</taxon>
        <taxon>Pseudomonadota</taxon>
        <taxon>Alphaproteobacteria</taxon>
        <taxon>Rhodobacterales</taxon>
        <taxon>Roseobacteraceae</taxon>
        <taxon>Primorskyibacter</taxon>
    </lineage>
</organism>
<keyword evidence="2" id="KW-1185">Reference proteome</keyword>